<feature type="signal peptide" evidence="2">
    <location>
        <begin position="1"/>
        <end position="28"/>
    </location>
</feature>
<dbReference type="OrthoDB" id="9810066at2"/>
<dbReference type="GO" id="GO:0046677">
    <property type="term" value="P:response to antibiotic"/>
    <property type="evidence" value="ECO:0007669"/>
    <property type="project" value="InterPro"/>
</dbReference>
<dbReference type="Proteomes" id="UP000253410">
    <property type="component" value="Unassembled WGS sequence"/>
</dbReference>
<evidence type="ECO:0008006" key="5">
    <source>
        <dbReference type="Google" id="ProtNLM"/>
    </source>
</evidence>
<accession>A0A365XY37</accession>
<dbReference type="Pfam" id="PF05139">
    <property type="entry name" value="Erythro_esteras"/>
    <property type="match status" value="1"/>
</dbReference>
<name>A0A365XY37_9BACT</name>
<keyword evidence="4" id="KW-1185">Reference proteome</keyword>
<dbReference type="InterPro" id="IPR007815">
    <property type="entry name" value="Emycin_Estase"/>
</dbReference>
<dbReference type="CDD" id="cd14728">
    <property type="entry name" value="Ere-like"/>
    <property type="match status" value="1"/>
</dbReference>
<sequence length="831" mass="93570">MYCSRIARCCGSILFFLWMFTNSSIANAQQTDTSLRSAVIVIDNGGFPGNAAEEKKFRELIGNARVVMLGEISHGEGNVFRIKADLVKYLHERMGFNVLAFESGLIDVAMANEAIKEGEDVNEAMSNSLFNVWTGSEDFRGVLRYVHQNKNTLQIAGFDHQITGTYAIRFWEDDLPALLRQHNKDTAGIGFDMLGEVSDFFGERFSWPRHVDFKQYRQMLTKLLSALENINDNNETTRRRKNLYAQFIRSTLSLATDYFYHNPTGKNINTFKASDSNARDAQMANNLLFLLKYFKDQKIICWGASLHFANRTDVFNDSELNDYKPMGQLVKNSMGDTAVINVAVTGSYGTYATWSGIPKELPRTIATSVESVLMGQGYNTCLVDLKKNSVNTASFTSYAFDHLPLQGPWEKAFDALLYTREITPSRPRQEDVIDTAFGKNDPGNQISVDTAAASLLKIKVVDGKSGIPVPFATIRVTRTGEANFTSETGLAACRFACDPKDTIIISSIGYNTFKTTVEKLSIVHTVSLMPGYYNLGEVVVSQRKINAEKVLKAAVKAMSGNFIQDDMMMDVYVHMLASLNDSVVSDQEYIADMMAKNGYSSKSRYKSTVRKANIIQADRSGGKYFVPFQGTSIWSNMLDAVKSCPVLNAHKINRLRVSLDSIIYTDSSRIIVVGITAKRANAALVGIHYVSDFYGTIYIQESDMAILKTDMTWNRDTGRLNQLSEEFSARGRNVPIGNTILHDEAIRTVNIYQRKEDGRYSLHYGHMYWNYKGFNLKLQRDIRLNAHMLLFVNSVQTTDVKSTGLPARMENLYRAAADKDFWYHYNRPLIR</sequence>
<protein>
    <recommendedName>
        <fullName evidence="5">Erythromycin esterase</fullName>
    </recommendedName>
</protein>
<dbReference type="AlphaFoldDB" id="A0A365XY37"/>
<feature type="chain" id="PRO_5016983312" description="Erythromycin esterase" evidence="2">
    <location>
        <begin position="29"/>
        <end position="831"/>
    </location>
</feature>
<proteinExistence type="predicted"/>
<evidence type="ECO:0000256" key="1">
    <source>
        <dbReference type="SAM" id="Coils"/>
    </source>
</evidence>
<evidence type="ECO:0000313" key="4">
    <source>
        <dbReference type="Proteomes" id="UP000253410"/>
    </source>
</evidence>
<dbReference type="PANTHER" id="PTHR31299:SF0">
    <property type="entry name" value="ESTERASE, PUTATIVE (AFU_ORTHOLOGUE AFUA_1G05850)-RELATED"/>
    <property type="match status" value="1"/>
</dbReference>
<evidence type="ECO:0000313" key="3">
    <source>
        <dbReference type="EMBL" id="RBL91140.1"/>
    </source>
</evidence>
<keyword evidence="1" id="KW-0175">Coiled coil</keyword>
<evidence type="ECO:0000256" key="2">
    <source>
        <dbReference type="SAM" id="SignalP"/>
    </source>
</evidence>
<feature type="coiled-coil region" evidence="1">
    <location>
        <begin position="213"/>
        <end position="240"/>
    </location>
</feature>
<dbReference type="InterPro" id="IPR052036">
    <property type="entry name" value="Hydrolase/PRTase-associated"/>
</dbReference>
<reference evidence="3 4" key="1">
    <citation type="submission" date="2018-05" db="EMBL/GenBank/DDBJ databases">
        <title>Chitinophaga sp. K3CV102501T nov., isolated from isolated from a monsoon evergreen broad-leaved forest soil.</title>
        <authorList>
            <person name="Lv Y."/>
        </authorList>
    </citation>
    <scope>NUCLEOTIDE SEQUENCE [LARGE SCALE GENOMIC DNA]</scope>
    <source>
        <strain evidence="3 4">GDMCC 1.1325</strain>
    </source>
</reference>
<dbReference type="EMBL" id="QFFJ01000001">
    <property type="protein sequence ID" value="RBL91140.1"/>
    <property type="molecule type" value="Genomic_DNA"/>
</dbReference>
<keyword evidence="2" id="KW-0732">Signal</keyword>
<organism evidence="3 4">
    <name type="scientific">Chitinophaga flava</name>
    <dbReference type="NCBI Taxonomy" id="2259036"/>
    <lineage>
        <taxon>Bacteria</taxon>
        <taxon>Pseudomonadati</taxon>
        <taxon>Bacteroidota</taxon>
        <taxon>Chitinophagia</taxon>
        <taxon>Chitinophagales</taxon>
        <taxon>Chitinophagaceae</taxon>
        <taxon>Chitinophaga</taxon>
    </lineage>
</organism>
<dbReference type="SUPFAM" id="SSF159501">
    <property type="entry name" value="EreA/ChaN-like"/>
    <property type="match status" value="1"/>
</dbReference>
<dbReference type="Gene3D" id="3.40.1660.10">
    <property type="entry name" value="EreA-like (biosynthetic domain)"/>
    <property type="match status" value="2"/>
</dbReference>
<comment type="caution">
    <text evidence="3">The sequence shown here is derived from an EMBL/GenBank/DDBJ whole genome shotgun (WGS) entry which is preliminary data.</text>
</comment>
<dbReference type="PANTHER" id="PTHR31299">
    <property type="entry name" value="ESTERASE, PUTATIVE (AFU_ORTHOLOGUE AFUA_1G05850)-RELATED"/>
    <property type="match status" value="1"/>
</dbReference>
<gene>
    <name evidence="3" type="ORF">DF182_00520</name>
</gene>